<accession>A0ABW5D408</accession>
<reference evidence="2" key="1">
    <citation type="journal article" date="2019" name="Int. J. Syst. Evol. Microbiol.">
        <title>The Global Catalogue of Microorganisms (GCM) 10K type strain sequencing project: providing services to taxonomists for standard genome sequencing and annotation.</title>
        <authorList>
            <consortium name="The Broad Institute Genomics Platform"/>
            <consortium name="The Broad Institute Genome Sequencing Center for Infectious Disease"/>
            <person name="Wu L."/>
            <person name="Ma J."/>
        </authorList>
    </citation>
    <scope>NUCLEOTIDE SEQUENCE [LARGE SCALE GENOMIC DNA]</scope>
    <source>
        <strain evidence="2">CGMCC 4.7106</strain>
    </source>
</reference>
<sequence length="349" mass="38172">MLLGALLTCSAAAGESVTLTILEPSEDRWMYPSNGTPGFRAQASTFSALPAAGDQDDRFGQFIVKFDTESAGIPTGLGAENYEINSISLSAVIAQDRLFRYDPSEDHWSTYGYLALPDADSGRPLELFGTGFRNENEASTFTETSPMGDASRGKRNAYALGFDPSGAPRDVSNNVTDGFEPAPWAIAEISGLSTGDLVPVDTTVIYHISHGQADIGRYLRESLNQGFIWLTVTSLHPALQQGGEFVSYYTKEDPVHELFGDSAPRLSISYNLPELGFNSFERKSSGEVALSFVALPGFSYVLQASPDLTENSWMDLETFSTQTARSFSWQQNSPQEKRFFRLSRTPLSL</sequence>
<protein>
    <recommendedName>
        <fullName evidence="3">PEP-CTERM sorting domain-containing protein</fullName>
    </recommendedName>
</protein>
<name>A0ABW5D408_9BACT</name>
<evidence type="ECO:0000313" key="1">
    <source>
        <dbReference type="EMBL" id="MFD2255159.1"/>
    </source>
</evidence>
<comment type="caution">
    <text evidence="1">The sequence shown here is derived from an EMBL/GenBank/DDBJ whole genome shotgun (WGS) entry which is preliminary data.</text>
</comment>
<organism evidence="1 2">
    <name type="scientific">Luteolibacter algae</name>
    <dbReference type="NCBI Taxonomy" id="454151"/>
    <lineage>
        <taxon>Bacteria</taxon>
        <taxon>Pseudomonadati</taxon>
        <taxon>Verrucomicrobiota</taxon>
        <taxon>Verrucomicrobiia</taxon>
        <taxon>Verrucomicrobiales</taxon>
        <taxon>Verrucomicrobiaceae</taxon>
        <taxon>Luteolibacter</taxon>
    </lineage>
</organism>
<evidence type="ECO:0000313" key="2">
    <source>
        <dbReference type="Proteomes" id="UP001597375"/>
    </source>
</evidence>
<dbReference type="EMBL" id="JBHUIT010000001">
    <property type="protein sequence ID" value="MFD2255159.1"/>
    <property type="molecule type" value="Genomic_DNA"/>
</dbReference>
<proteinExistence type="predicted"/>
<evidence type="ECO:0008006" key="3">
    <source>
        <dbReference type="Google" id="ProtNLM"/>
    </source>
</evidence>
<keyword evidence="2" id="KW-1185">Reference proteome</keyword>
<dbReference type="Proteomes" id="UP001597375">
    <property type="component" value="Unassembled WGS sequence"/>
</dbReference>
<gene>
    <name evidence="1" type="ORF">ACFSSA_00595</name>
</gene>